<organism evidence="1 2">
    <name type="scientific">Lecanicillium saksenae</name>
    <dbReference type="NCBI Taxonomy" id="468837"/>
    <lineage>
        <taxon>Eukaryota</taxon>
        <taxon>Fungi</taxon>
        <taxon>Dikarya</taxon>
        <taxon>Ascomycota</taxon>
        <taxon>Pezizomycotina</taxon>
        <taxon>Sordariomycetes</taxon>
        <taxon>Hypocreomycetidae</taxon>
        <taxon>Hypocreales</taxon>
        <taxon>Cordycipitaceae</taxon>
        <taxon>Lecanicillium</taxon>
    </lineage>
</organism>
<evidence type="ECO:0000313" key="2">
    <source>
        <dbReference type="Proteomes" id="UP001148737"/>
    </source>
</evidence>
<dbReference type="Proteomes" id="UP001148737">
    <property type="component" value="Unassembled WGS sequence"/>
</dbReference>
<proteinExistence type="predicted"/>
<name>A0ACC1QKL9_9HYPO</name>
<evidence type="ECO:0000313" key="1">
    <source>
        <dbReference type="EMBL" id="KAJ3479681.1"/>
    </source>
</evidence>
<keyword evidence="2" id="KW-1185">Reference proteome</keyword>
<sequence length="347" mass="38285">MARVKTRILIISDTHAHIPALARAEDELTLASDFKIATTGFRAPLPEADVVLHCGDLTTGSAPYEYQRTINMLRALRAPLKIVIPGNHDRCLDEAFWCRKPSRGELYAGTHDPDHRTEALEILQEAKADGVVYIGQEGVYSFPLRNGAVLKVFASPHTPEYGVWGFQYDPEKGHEFPIPAGIDVAMTHGPPRDVLDLAGFNLPQYGVEATRAGCPDLFTAVAKARPQIHCFGHIHEAWGAYRAHWKQKFDSTQKHIAAEEAIDKHTSRSVVALADTKPITPVDPPATEAQAAQLLEWSKQQGVHIDLEDGRKGEETLFINAAIQGFLEKPSHLPFVVDIMLDEAVDS</sequence>
<reference evidence="1" key="1">
    <citation type="submission" date="2022-07" db="EMBL/GenBank/DDBJ databases">
        <title>Genome Sequence of Lecanicillium saksenae.</title>
        <authorList>
            <person name="Buettner E."/>
        </authorList>
    </citation>
    <scope>NUCLEOTIDE SEQUENCE</scope>
    <source>
        <strain evidence="1">VT-O1</strain>
    </source>
</reference>
<accession>A0ACC1QKL9</accession>
<protein>
    <submittedName>
        <fullName evidence="1">Uncharacterized protein</fullName>
    </submittedName>
</protein>
<dbReference type="EMBL" id="JANAKD010001416">
    <property type="protein sequence ID" value="KAJ3479681.1"/>
    <property type="molecule type" value="Genomic_DNA"/>
</dbReference>
<gene>
    <name evidence="1" type="ORF">NLG97_g8259</name>
</gene>
<comment type="caution">
    <text evidence="1">The sequence shown here is derived from an EMBL/GenBank/DDBJ whole genome shotgun (WGS) entry which is preliminary data.</text>
</comment>